<dbReference type="Proteomes" id="UP000612746">
    <property type="component" value="Unassembled WGS sequence"/>
</dbReference>
<sequence length="289" mass="31533">MDKVETVESWYTTSDGNQLFTRTWKAVGNVKAKVVVVHGFGEHCGRYDELLKNFAAQGIESYSWDQRGFGETAKKANTQGNAQGWNTVLGDVDNAILRHKVDGIPLFLMGHSMGGGIILSYLTQSDRYEGAAKLTAAIASAPLIQLTNPPPAPVFFALRYIAAAVVPNFTYSAGIDPSGISRDTEEVETYKSDPLVSDAATLATLKDMLVNGELLLKTSAKITTPILVAHGTADPINKFAASKAMFEHISSSDKNLLGFDGCYHELHHEVKDVKEKVTKDYIDWIKAHL</sequence>
<dbReference type="AlphaFoldDB" id="A0A8H7PI06"/>
<gene>
    <name evidence="2" type="ORF">INT44_000042</name>
</gene>
<name>A0A8H7PI06_9FUNG</name>
<evidence type="ECO:0000259" key="1">
    <source>
        <dbReference type="Pfam" id="PF12146"/>
    </source>
</evidence>
<proteinExistence type="predicted"/>
<accession>A0A8H7PI06</accession>
<protein>
    <recommendedName>
        <fullName evidence="1">Serine aminopeptidase S33 domain-containing protein</fullName>
    </recommendedName>
</protein>
<dbReference type="InterPro" id="IPR022742">
    <property type="entry name" value="Hydrolase_4"/>
</dbReference>
<dbReference type="InterPro" id="IPR051044">
    <property type="entry name" value="MAG_DAG_Lipase"/>
</dbReference>
<dbReference type="PANTHER" id="PTHR11614">
    <property type="entry name" value="PHOSPHOLIPASE-RELATED"/>
    <property type="match status" value="1"/>
</dbReference>
<keyword evidence="3" id="KW-1185">Reference proteome</keyword>
<dbReference type="Pfam" id="PF12146">
    <property type="entry name" value="Hydrolase_4"/>
    <property type="match status" value="1"/>
</dbReference>
<organism evidence="2 3">
    <name type="scientific">Umbelopsis vinacea</name>
    <dbReference type="NCBI Taxonomy" id="44442"/>
    <lineage>
        <taxon>Eukaryota</taxon>
        <taxon>Fungi</taxon>
        <taxon>Fungi incertae sedis</taxon>
        <taxon>Mucoromycota</taxon>
        <taxon>Mucoromycotina</taxon>
        <taxon>Umbelopsidomycetes</taxon>
        <taxon>Umbelopsidales</taxon>
        <taxon>Umbelopsidaceae</taxon>
        <taxon>Umbelopsis</taxon>
    </lineage>
</organism>
<dbReference type="InterPro" id="IPR029058">
    <property type="entry name" value="AB_hydrolase_fold"/>
</dbReference>
<dbReference type="SUPFAM" id="SSF53474">
    <property type="entry name" value="alpha/beta-Hydrolases"/>
    <property type="match status" value="1"/>
</dbReference>
<dbReference type="Gene3D" id="3.40.50.1820">
    <property type="entry name" value="alpha/beta hydrolase"/>
    <property type="match status" value="1"/>
</dbReference>
<reference evidence="2" key="1">
    <citation type="submission" date="2020-12" db="EMBL/GenBank/DDBJ databases">
        <title>Metabolic potential, ecology and presence of endohyphal bacteria is reflected in genomic diversity of Mucoromycotina.</title>
        <authorList>
            <person name="Muszewska A."/>
            <person name="Okrasinska A."/>
            <person name="Steczkiewicz K."/>
            <person name="Drgas O."/>
            <person name="Orlowska M."/>
            <person name="Perlinska-Lenart U."/>
            <person name="Aleksandrzak-Piekarczyk T."/>
            <person name="Szatraj K."/>
            <person name="Zielenkiewicz U."/>
            <person name="Pilsyk S."/>
            <person name="Malc E."/>
            <person name="Mieczkowski P."/>
            <person name="Kruszewska J.S."/>
            <person name="Biernat P."/>
            <person name="Pawlowska J."/>
        </authorList>
    </citation>
    <scope>NUCLEOTIDE SEQUENCE</scope>
    <source>
        <strain evidence="2">WA0000051536</strain>
    </source>
</reference>
<dbReference type="OrthoDB" id="10249433at2759"/>
<evidence type="ECO:0000313" key="2">
    <source>
        <dbReference type="EMBL" id="KAG2173929.1"/>
    </source>
</evidence>
<feature type="domain" description="Serine aminopeptidase S33" evidence="1">
    <location>
        <begin position="29"/>
        <end position="270"/>
    </location>
</feature>
<comment type="caution">
    <text evidence="2">The sequence shown here is derived from an EMBL/GenBank/DDBJ whole genome shotgun (WGS) entry which is preliminary data.</text>
</comment>
<evidence type="ECO:0000313" key="3">
    <source>
        <dbReference type="Proteomes" id="UP000612746"/>
    </source>
</evidence>
<dbReference type="EMBL" id="JAEPRA010000017">
    <property type="protein sequence ID" value="KAG2173929.1"/>
    <property type="molecule type" value="Genomic_DNA"/>
</dbReference>